<feature type="transmembrane region" description="Helical" evidence="1">
    <location>
        <begin position="136"/>
        <end position="157"/>
    </location>
</feature>
<evidence type="ECO:0000313" key="2">
    <source>
        <dbReference type="EMBL" id="MEU8137764.1"/>
    </source>
</evidence>
<dbReference type="EMBL" id="JBEZFP010000099">
    <property type="protein sequence ID" value="MEU8137764.1"/>
    <property type="molecule type" value="Genomic_DNA"/>
</dbReference>
<reference evidence="2 3" key="1">
    <citation type="submission" date="2024-06" db="EMBL/GenBank/DDBJ databases">
        <title>The Natural Products Discovery Center: Release of the First 8490 Sequenced Strains for Exploring Actinobacteria Biosynthetic Diversity.</title>
        <authorList>
            <person name="Kalkreuter E."/>
            <person name="Kautsar S.A."/>
            <person name="Yang D."/>
            <person name="Bader C.D."/>
            <person name="Teijaro C.N."/>
            <person name="Fluegel L."/>
            <person name="Davis C.M."/>
            <person name="Simpson J.R."/>
            <person name="Lauterbach L."/>
            <person name="Steele A.D."/>
            <person name="Gui C."/>
            <person name="Meng S."/>
            <person name="Li G."/>
            <person name="Viehrig K."/>
            <person name="Ye F."/>
            <person name="Su P."/>
            <person name="Kiefer A.F."/>
            <person name="Nichols A."/>
            <person name="Cepeda A.J."/>
            <person name="Yan W."/>
            <person name="Fan B."/>
            <person name="Jiang Y."/>
            <person name="Adhikari A."/>
            <person name="Zheng C.-J."/>
            <person name="Schuster L."/>
            <person name="Cowan T.M."/>
            <person name="Smanski M.J."/>
            <person name="Chevrette M.G."/>
            <person name="De Carvalho L.P.S."/>
            <person name="Shen B."/>
        </authorList>
    </citation>
    <scope>NUCLEOTIDE SEQUENCE [LARGE SCALE GENOMIC DNA]</scope>
    <source>
        <strain evidence="2 3">NPDC048946</strain>
    </source>
</reference>
<dbReference type="Pfam" id="PF08592">
    <property type="entry name" value="Anthrone_oxy"/>
    <property type="match status" value="1"/>
</dbReference>
<evidence type="ECO:0000256" key="1">
    <source>
        <dbReference type="SAM" id="Phobius"/>
    </source>
</evidence>
<keyword evidence="1" id="KW-0472">Membrane</keyword>
<dbReference type="InterPro" id="IPR013901">
    <property type="entry name" value="Anthrone_oxy"/>
</dbReference>
<feature type="transmembrane region" description="Helical" evidence="1">
    <location>
        <begin position="52"/>
        <end position="76"/>
    </location>
</feature>
<protein>
    <submittedName>
        <fullName evidence="2">DUF1772 domain-containing protein</fullName>
    </submittedName>
</protein>
<accession>A0ABV3DS95</accession>
<comment type="caution">
    <text evidence="2">The sequence shown here is derived from an EMBL/GenBank/DDBJ whole genome shotgun (WGS) entry which is preliminary data.</text>
</comment>
<keyword evidence="3" id="KW-1185">Reference proteome</keyword>
<dbReference type="Proteomes" id="UP001551482">
    <property type="component" value="Unassembled WGS sequence"/>
</dbReference>
<name>A0ABV3DS95_9ACTN</name>
<evidence type="ECO:0000313" key="3">
    <source>
        <dbReference type="Proteomes" id="UP001551482"/>
    </source>
</evidence>
<feature type="transmembrane region" description="Helical" evidence="1">
    <location>
        <begin position="6"/>
        <end position="31"/>
    </location>
</feature>
<keyword evidence="1" id="KW-1133">Transmembrane helix</keyword>
<keyword evidence="1" id="KW-0812">Transmembrane</keyword>
<proteinExistence type="predicted"/>
<sequence>MDGLRVASLILATMTTGMMAGVFGIYANAIMPGLAKTDDRTFVGAFQAMDRAIINPVFLGGGFVGALLTTLLAGLLHLGEDALPWIAAAFVLYLATVVITGGVNVPRNDALKAAGDPDAIDTAAARAAFDEHRWRAFNLVRVVLNTAAFGLLAYALVVTGRSGA</sequence>
<gene>
    <name evidence="2" type="ORF">AB0C36_30145</name>
</gene>
<dbReference type="RefSeq" id="WP_358360138.1">
    <property type="nucleotide sequence ID" value="NZ_JBEZFP010000099.1"/>
</dbReference>
<feature type="transmembrane region" description="Helical" evidence="1">
    <location>
        <begin position="82"/>
        <end position="103"/>
    </location>
</feature>
<organism evidence="2 3">
    <name type="scientific">Streptodolium elevatio</name>
    <dbReference type="NCBI Taxonomy" id="3157996"/>
    <lineage>
        <taxon>Bacteria</taxon>
        <taxon>Bacillati</taxon>
        <taxon>Actinomycetota</taxon>
        <taxon>Actinomycetes</taxon>
        <taxon>Kitasatosporales</taxon>
        <taxon>Streptomycetaceae</taxon>
        <taxon>Streptodolium</taxon>
    </lineage>
</organism>